<name>S4NZY5_9NEOP</name>
<protein>
    <submittedName>
        <fullName evidence="1">Uncharacterized protein</fullName>
    </submittedName>
</protein>
<accession>S4NZY5</accession>
<sequence length="68" mass="7948">ENLSKYLQPDEVVEPLIKKRKIDDEDDSKDKSSIVMKSKLDLKSENNDAMDVHNQVTDKTVDIYEFFD</sequence>
<proteinExistence type="predicted"/>
<evidence type="ECO:0000313" key="1">
    <source>
        <dbReference type="EMBL" id="JAA81418.1"/>
    </source>
</evidence>
<dbReference type="EMBL" id="GAIX01011142">
    <property type="protein sequence ID" value="JAA81418.1"/>
    <property type="molecule type" value="Transcribed_RNA"/>
</dbReference>
<reference evidence="1" key="1">
    <citation type="journal article" date="2013" name="BMC Genomics">
        <title>Unscrambling butterfly oogenesis.</title>
        <authorList>
            <person name="Carter J.M."/>
            <person name="Baker S.C."/>
            <person name="Pink R."/>
            <person name="Carter D.R."/>
            <person name="Collins A."/>
            <person name="Tomlin J."/>
            <person name="Gibbs M."/>
            <person name="Breuker C.J."/>
        </authorList>
    </citation>
    <scope>NUCLEOTIDE SEQUENCE</scope>
    <source>
        <tissue evidence="1">Ovary</tissue>
    </source>
</reference>
<organism evidence="1">
    <name type="scientific">Pararge aegeria</name>
    <name type="common">speckled wood butterfly</name>
    <dbReference type="NCBI Taxonomy" id="116150"/>
    <lineage>
        <taxon>Eukaryota</taxon>
        <taxon>Metazoa</taxon>
        <taxon>Ecdysozoa</taxon>
        <taxon>Arthropoda</taxon>
        <taxon>Hexapoda</taxon>
        <taxon>Insecta</taxon>
        <taxon>Pterygota</taxon>
        <taxon>Neoptera</taxon>
        <taxon>Endopterygota</taxon>
        <taxon>Lepidoptera</taxon>
        <taxon>Glossata</taxon>
        <taxon>Ditrysia</taxon>
        <taxon>Papilionoidea</taxon>
        <taxon>Nymphalidae</taxon>
        <taxon>Satyrinae</taxon>
        <taxon>Satyrini</taxon>
        <taxon>Parargina</taxon>
        <taxon>Pararge</taxon>
    </lineage>
</organism>
<reference evidence="1" key="2">
    <citation type="submission" date="2013-05" db="EMBL/GenBank/DDBJ databases">
        <authorList>
            <person name="Carter J.-M."/>
            <person name="Baker S.C."/>
            <person name="Pink R."/>
            <person name="Carter D.R.F."/>
            <person name="Collins A."/>
            <person name="Tomlin J."/>
            <person name="Gibbs M."/>
            <person name="Breuker C.J."/>
        </authorList>
    </citation>
    <scope>NUCLEOTIDE SEQUENCE</scope>
    <source>
        <tissue evidence="1">Ovary</tissue>
    </source>
</reference>
<dbReference type="AlphaFoldDB" id="S4NZY5"/>
<feature type="non-terminal residue" evidence="1">
    <location>
        <position position="1"/>
    </location>
</feature>